<feature type="transmembrane region" description="Helical" evidence="6">
    <location>
        <begin position="326"/>
        <end position="343"/>
    </location>
</feature>
<dbReference type="InterPro" id="IPR011701">
    <property type="entry name" value="MFS"/>
</dbReference>
<dbReference type="WBParaSite" id="MCU_003144-RA">
    <property type="protein sequence ID" value="MCU_003144-RA"/>
    <property type="gene ID" value="MCU_003144"/>
</dbReference>
<feature type="transmembrane region" description="Helical" evidence="6">
    <location>
        <begin position="258"/>
        <end position="279"/>
    </location>
</feature>
<dbReference type="InterPro" id="IPR020846">
    <property type="entry name" value="MFS_dom"/>
</dbReference>
<feature type="transmembrane region" description="Helical" evidence="6">
    <location>
        <begin position="349"/>
        <end position="369"/>
    </location>
</feature>
<dbReference type="Gene3D" id="1.20.1250.20">
    <property type="entry name" value="MFS general substrate transporter like domains"/>
    <property type="match status" value="2"/>
</dbReference>
<feature type="transmembrane region" description="Helical" evidence="6">
    <location>
        <begin position="49"/>
        <end position="69"/>
    </location>
</feature>
<proteinExistence type="predicted"/>
<evidence type="ECO:0000256" key="1">
    <source>
        <dbReference type="ARBA" id="ARBA00004141"/>
    </source>
</evidence>
<evidence type="ECO:0000256" key="3">
    <source>
        <dbReference type="ARBA" id="ARBA00022692"/>
    </source>
</evidence>
<feature type="domain" description="Major facilitator superfamily (MFS) profile" evidence="7">
    <location>
        <begin position="11"/>
        <end position="438"/>
    </location>
</feature>
<dbReference type="PANTHER" id="PTHR43385:SF1">
    <property type="entry name" value="RIBOFLAVIN TRANSPORTER RIBJ"/>
    <property type="match status" value="1"/>
</dbReference>
<feature type="transmembrane region" description="Helical" evidence="6">
    <location>
        <begin position="103"/>
        <end position="124"/>
    </location>
</feature>
<protein>
    <submittedName>
        <fullName evidence="8">MFS domain-containing protein</fullName>
    </submittedName>
</protein>
<feature type="transmembrane region" description="Helical" evidence="6">
    <location>
        <begin position="414"/>
        <end position="433"/>
    </location>
</feature>
<evidence type="ECO:0000259" key="7">
    <source>
        <dbReference type="PROSITE" id="PS50850"/>
    </source>
</evidence>
<reference evidence="8" key="1">
    <citation type="submission" date="2019-11" db="UniProtKB">
        <authorList>
            <consortium name="WormBaseParasite"/>
        </authorList>
    </citation>
    <scope>IDENTIFICATION</scope>
</reference>
<dbReference type="SUPFAM" id="SSF103473">
    <property type="entry name" value="MFS general substrate transporter"/>
    <property type="match status" value="1"/>
</dbReference>
<dbReference type="PANTHER" id="PTHR43385">
    <property type="entry name" value="RIBOFLAVIN TRANSPORTER RIBJ"/>
    <property type="match status" value="1"/>
</dbReference>
<keyword evidence="4 6" id="KW-1133">Transmembrane helix</keyword>
<organism evidence="8">
    <name type="scientific">Mesocestoides corti</name>
    <name type="common">Flatworm</name>
    <dbReference type="NCBI Taxonomy" id="53468"/>
    <lineage>
        <taxon>Eukaryota</taxon>
        <taxon>Metazoa</taxon>
        <taxon>Spiralia</taxon>
        <taxon>Lophotrochozoa</taxon>
        <taxon>Platyhelminthes</taxon>
        <taxon>Cestoda</taxon>
        <taxon>Eucestoda</taxon>
        <taxon>Cyclophyllidea</taxon>
        <taxon>Mesocestoididae</taxon>
        <taxon>Mesocestoides</taxon>
    </lineage>
</organism>
<keyword evidence="3 6" id="KW-0812">Transmembrane</keyword>
<feature type="transmembrane region" description="Helical" evidence="6">
    <location>
        <begin position="136"/>
        <end position="161"/>
    </location>
</feature>
<evidence type="ECO:0000256" key="4">
    <source>
        <dbReference type="ARBA" id="ARBA00022989"/>
    </source>
</evidence>
<dbReference type="AlphaFoldDB" id="A0A5K3EWH1"/>
<sequence>MSCSKSRIWGFLTVIGAALFHLSLGYTYTSGNMSPYLRSYMNITHGETVWFHAVIISCQAAAMPLGGLLESKIGFRPVVAVSALLCSVGIALSALTVNYGLGAFLFTYTIMFGIGMGLPYSVLFSLAAEWFPKHRAVVIGIILGGFGMGALVFTPIQTALINPNNLPTTDPEVRMRVPRSFLILAAIMFGLQVIGFFLCHKYKPHVGDGGDLGGDSSDLKIDDEYELQSITIESDKEQSSLQDTVNYTVGEALKSIDFYLIGFIVFINTIPITLQSVFYKVFGAQNHLDDRFLSIVATCTAIFNCSGRVIWGLICDKISFKLPLEWLLVQWAILFGTLPVIAMTRAFQALFAVWVFLLFFTMSGHFVLLPGACSRIFGPKYMATTYGLLYFTTAPSALILAAIMSSVEIDNLNLVFFCCCGLCLLSFVFALFMKDKQGKLCKITDVSGNVCDLCRPSKVGNMHVDEETVEGDEQGSNVS</sequence>
<dbReference type="InterPro" id="IPR052983">
    <property type="entry name" value="MFS_Riboflavin_Transporter"/>
</dbReference>
<accession>A0A5K3EWH1</accession>
<feature type="transmembrane region" description="Helical" evidence="6">
    <location>
        <begin position="181"/>
        <end position="199"/>
    </location>
</feature>
<feature type="transmembrane region" description="Helical" evidence="6">
    <location>
        <begin position="291"/>
        <end position="314"/>
    </location>
</feature>
<dbReference type="PROSITE" id="PS50850">
    <property type="entry name" value="MFS"/>
    <property type="match status" value="1"/>
</dbReference>
<dbReference type="Pfam" id="PF07690">
    <property type="entry name" value="MFS_1"/>
    <property type="match status" value="1"/>
</dbReference>
<name>A0A5K3EWH1_MESCO</name>
<comment type="subcellular location">
    <subcellularLocation>
        <location evidence="1">Membrane</location>
        <topology evidence="1">Multi-pass membrane protein</topology>
    </subcellularLocation>
</comment>
<evidence type="ECO:0000313" key="8">
    <source>
        <dbReference type="WBParaSite" id="MCU_003144-RA"/>
    </source>
</evidence>
<keyword evidence="2" id="KW-0813">Transport</keyword>
<dbReference type="GO" id="GO:0016020">
    <property type="term" value="C:membrane"/>
    <property type="evidence" value="ECO:0007669"/>
    <property type="project" value="UniProtKB-SubCell"/>
</dbReference>
<evidence type="ECO:0000256" key="2">
    <source>
        <dbReference type="ARBA" id="ARBA00022448"/>
    </source>
</evidence>
<keyword evidence="5 6" id="KW-0472">Membrane</keyword>
<evidence type="ECO:0000256" key="5">
    <source>
        <dbReference type="ARBA" id="ARBA00023136"/>
    </source>
</evidence>
<dbReference type="InterPro" id="IPR036259">
    <property type="entry name" value="MFS_trans_sf"/>
</dbReference>
<feature type="transmembrane region" description="Helical" evidence="6">
    <location>
        <begin position="381"/>
        <end position="402"/>
    </location>
</feature>
<dbReference type="GO" id="GO:0022857">
    <property type="term" value="F:transmembrane transporter activity"/>
    <property type="evidence" value="ECO:0007669"/>
    <property type="project" value="InterPro"/>
</dbReference>
<feature type="transmembrane region" description="Helical" evidence="6">
    <location>
        <begin position="78"/>
        <end position="97"/>
    </location>
</feature>
<evidence type="ECO:0000256" key="6">
    <source>
        <dbReference type="SAM" id="Phobius"/>
    </source>
</evidence>